<organism evidence="2 3">
    <name type="scientific">Oceanipulchritudo coccoides</name>
    <dbReference type="NCBI Taxonomy" id="2706888"/>
    <lineage>
        <taxon>Bacteria</taxon>
        <taxon>Pseudomonadati</taxon>
        <taxon>Verrucomicrobiota</taxon>
        <taxon>Opitutia</taxon>
        <taxon>Puniceicoccales</taxon>
        <taxon>Oceanipulchritudinaceae</taxon>
        <taxon>Oceanipulchritudo</taxon>
    </lineage>
</organism>
<comment type="caution">
    <text evidence="2">The sequence shown here is derived from an EMBL/GenBank/DDBJ whole genome shotgun (WGS) entry which is preliminary data.</text>
</comment>
<dbReference type="InterPro" id="IPR053853">
    <property type="entry name" value="FitA-like_RHH"/>
</dbReference>
<dbReference type="Pfam" id="PF22513">
    <property type="entry name" value="FitA-like_RHH"/>
    <property type="match status" value="1"/>
</dbReference>
<dbReference type="AlphaFoldDB" id="A0A6B2M221"/>
<dbReference type="GO" id="GO:0006355">
    <property type="term" value="P:regulation of DNA-templated transcription"/>
    <property type="evidence" value="ECO:0007669"/>
    <property type="project" value="InterPro"/>
</dbReference>
<dbReference type="EMBL" id="JAAGNX010000002">
    <property type="protein sequence ID" value="NDV62426.1"/>
    <property type="molecule type" value="Genomic_DNA"/>
</dbReference>
<accession>A0A6B2M221</accession>
<evidence type="ECO:0000259" key="1">
    <source>
        <dbReference type="Pfam" id="PF22513"/>
    </source>
</evidence>
<evidence type="ECO:0000313" key="2">
    <source>
        <dbReference type="EMBL" id="NDV62426.1"/>
    </source>
</evidence>
<dbReference type="Proteomes" id="UP000478417">
    <property type="component" value="Unassembled WGS sequence"/>
</dbReference>
<evidence type="ECO:0000313" key="3">
    <source>
        <dbReference type="Proteomes" id="UP000478417"/>
    </source>
</evidence>
<name>A0A6B2M221_9BACT</name>
<proteinExistence type="predicted"/>
<dbReference type="SUPFAM" id="SSF47598">
    <property type="entry name" value="Ribbon-helix-helix"/>
    <property type="match status" value="1"/>
</dbReference>
<protein>
    <recommendedName>
        <fullName evidence="1">Antitoxin FitA-like ribbon-helix-helix domain-containing protein</fullName>
    </recommendedName>
</protein>
<feature type="domain" description="Antitoxin FitA-like ribbon-helix-helix" evidence="1">
    <location>
        <begin position="1"/>
        <end position="37"/>
    </location>
</feature>
<dbReference type="RefSeq" id="WP_163964289.1">
    <property type="nucleotide sequence ID" value="NZ_JAAGNX010000002.1"/>
</dbReference>
<dbReference type="InterPro" id="IPR010985">
    <property type="entry name" value="Ribbon_hlx_hlx"/>
</dbReference>
<reference evidence="2 3" key="1">
    <citation type="submission" date="2020-02" db="EMBL/GenBank/DDBJ databases">
        <title>Albibacoteraceae fam. nov., the first described family within the subdivision 4 Verrucomicrobia.</title>
        <authorList>
            <person name="Xi F."/>
        </authorList>
    </citation>
    <scope>NUCLEOTIDE SEQUENCE [LARGE SCALE GENOMIC DNA]</scope>
    <source>
        <strain evidence="2 3">CK1056</strain>
    </source>
</reference>
<gene>
    <name evidence="2" type="ORF">G0Q06_08190</name>
</gene>
<keyword evidence="3" id="KW-1185">Reference proteome</keyword>
<sequence length="74" mass="8580">MTIRNVPDETYKGLQEMARANHRSLQEQVRLMLTEEVELRNPSVCEQAAAYRAHLSGRNPAKTVIEDLREDRSR</sequence>